<keyword evidence="3" id="KW-1185">Reference proteome</keyword>
<dbReference type="Pfam" id="PF07179">
    <property type="entry name" value="SseB"/>
    <property type="match status" value="1"/>
</dbReference>
<evidence type="ECO:0000259" key="1">
    <source>
        <dbReference type="Pfam" id="PF07179"/>
    </source>
</evidence>
<name>A5UKL3_METS3</name>
<gene>
    <name evidence="2" type="ordered locus">Msm_0536</name>
</gene>
<feature type="domain" description="SseB protein N-terminal" evidence="1">
    <location>
        <begin position="114"/>
        <end position="231"/>
    </location>
</feature>
<dbReference type="Proteomes" id="UP000001992">
    <property type="component" value="Chromosome"/>
</dbReference>
<dbReference type="KEGG" id="msi:Msm_0536"/>
<reference evidence="2 3" key="1">
    <citation type="journal article" date="2007" name="Proc. Natl. Acad. Sci. U.S.A.">
        <title>Genomic and metabolic adaptations of Methanobrevibacter smithii to the human gut.</title>
        <authorList>
            <person name="Samuel B.S."/>
            <person name="Hansen E.E."/>
            <person name="Manchester J.K."/>
            <person name="Coutinho P.M."/>
            <person name="Henrissat B."/>
            <person name="Fulton R."/>
            <person name="Latreille P."/>
            <person name="Kim K."/>
            <person name="Wilson R.K."/>
            <person name="Gordon J.I."/>
        </authorList>
    </citation>
    <scope>NUCLEOTIDE SEQUENCE [LARGE SCALE GENOMIC DNA]</scope>
    <source>
        <strain evidence="3">ATCC 35061 / DSM 861 / OCM 144 / PS</strain>
    </source>
</reference>
<accession>A5UKL3</accession>
<dbReference type="AlphaFoldDB" id="A5UKL3"/>
<sequence>MELYNHLFNFFVFLKSGEEQKPVKEDIIYFRQNNIQVGVNPKIIQLLMYLIALYSQNNMLSSSGYFKNILDEVSKFNNYLNHLVDDEIDEQNVVELKNEMGVDNSRLEELTKEEITPIMQIEFLNMLKESRLYMPVSYSKNMFEGIESAKVGDVIGPTVQIVFNIEFLTDDKGNKAVPLFTSDEMMEAADFRSSTYVLYMGDLADMLKQTDRYSLIAINPFTDYNINVPMETFLSLFNDENEVIDIRNDEIRELLRQDSLSEDKLNEFGEKLLTSIMITGCVDADGTNFVLIWDDDNKSHLPLFTDIDEFKKIFNNYERDIYPQAYQFKDLVNVANENIVINPASESIILNPEMFKS</sequence>
<proteinExistence type="predicted"/>
<dbReference type="STRING" id="420247.Msm_0536"/>
<evidence type="ECO:0000313" key="2">
    <source>
        <dbReference type="EMBL" id="ABQ86741.1"/>
    </source>
</evidence>
<dbReference type="EnsemblBacteria" id="ABQ86741">
    <property type="protein sequence ID" value="ABQ86741"/>
    <property type="gene ID" value="Msm_0536"/>
</dbReference>
<protein>
    <recommendedName>
        <fullName evidence="1">SseB protein N-terminal domain-containing protein</fullName>
    </recommendedName>
</protein>
<dbReference type="GeneID" id="78817160"/>
<dbReference type="eggNOG" id="arCOG12039">
    <property type="taxonomic scope" value="Archaea"/>
</dbReference>
<dbReference type="PATRIC" id="fig|420247.28.peg.535"/>
<dbReference type="BioCyc" id="MSMI420247:GHWZ-542-MONOMER"/>
<dbReference type="InterPro" id="IPR009839">
    <property type="entry name" value="SseB_N"/>
</dbReference>
<organism evidence="2 3">
    <name type="scientific">Methanobrevibacter smithii (strain ATCC 35061 / DSM 861 / OCM 144 / PS)</name>
    <dbReference type="NCBI Taxonomy" id="420247"/>
    <lineage>
        <taxon>Archaea</taxon>
        <taxon>Methanobacteriati</taxon>
        <taxon>Methanobacteriota</taxon>
        <taxon>Methanomada group</taxon>
        <taxon>Methanobacteria</taxon>
        <taxon>Methanobacteriales</taxon>
        <taxon>Methanobacteriaceae</taxon>
        <taxon>Methanobrevibacter</taxon>
    </lineage>
</organism>
<dbReference type="RefSeq" id="WP_011953960.1">
    <property type="nucleotide sequence ID" value="NC_009515.1"/>
</dbReference>
<evidence type="ECO:0000313" key="3">
    <source>
        <dbReference type="Proteomes" id="UP000001992"/>
    </source>
</evidence>
<dbReference type="HOGENOM" id="CLU_066379_0_0_2"/>
<dbReference type="EMBL" id="CP000678">
    <property type="protein sequence ID" value="ABQ86741.1"/>
    <property type="molecule type" value="Genomic_DNA"/>
</dbReference>